<feature type="compositionally biased region" description="Low complexity" evidence="1">
    <location>
        <begin position="12"/>
        <end position="29"/>
    </location>
</feature>
<dbReference type="Pfam" id="PF09671">
    <property type="entry name" value="Spore_GerQ"/>
    <property type="match status" value="1"/>
</dbReference>
<accession>A0ABS6GQG9</accession>
<evidence type="ECO:0000313" key="2">
    <source>
        <dbReference type="EMBL" id="MBU6080900.1"/>
    </source>
</evidence>
<proteinExistence type="predicted"/>
<dbReference type="EMBL" id="JAHLZF010000009">
    <property type="protein sequence ID" value="MBU6080900.1"/>
    <property type="molecule type" value="Genomic_DNA"/>
</dbReference>
<dbReference type="Proteomes" id="UP000812672">
    <property type="component" value="Unassembled WGS sequence"/>
</dbReference>
<name>A0ABS6GQG9_9BACI</name>
<feature type="compositionally biased region" description="Polar residues" evidence="1">
    <location>
        <begin position="55"/>
        <end position="69"/>
    </location>
</feature>
<comment type="caution">
    <text evidence="2">The sequence shown here is derived from an EMBL/GenBank/DDBJ whole genome shotgun (WGS) entry which is preliminary data.</text>
</comment>
<evidence type="ECO:0000313" key="3">
    <source>
        <dbReference type="Proteomes" id="UP000812672"/>
    </source>
</evidence>
<feature type="compositionally biased region" description="Low complexity" evidence="1">
    <location>
        <begin position="73"/>
        <end position="86"/>
    </location>
</feature>
<dbReference type="PIRSF" id="PIRSF038931">
    <property type="entry name" value="GerQ"/>
    <property type="match status" value="1"/>
</dbReference>
<dbReference type="NCBIfam" id="TIGR02728">
    <property type="entry name" value="spore_gerQ"/>
    <property type="match status" value="1"/>
</dbReference>
<evidence type="ECO:0000256" key="1">
    <source>
        <dbReference type="SAM" id="MobiDB-lite"/>
    </source>
</evidence>
<gene>
    <name evidence="2" type="primary">gerQ</name>
    <name evidence="2" type="ORF">KQ486_07700</name>
</gene>
<reference evidence="2 3" key="1">
    <citation type="journal article" date="2011" name="Int. J. Syst. Evol. Microbiol.">
        <title>Allobacillus halotolerans gen. nov., sp. nov. isolated from shrimp paste.</title>
        <authorList>
            <person name="Sheu S.Y."/>
            <person name="Arun A.B."/>
            <person name="Jiang S.R."/>
            <person name="Young C.C."/>
            <person name="Chen W.M."/>
        </authorList>
    </citation>
    <scope>NUCLEOTIDE SEQUENCE [LARGE SCALE GENOMIC DNA]</scope>
    <source>
        <strain evidence="2 3">LMG 24826</strain>
    </source>
</reference>
<dbReference type="InterPro" id="IPR014099">
    <property type="entry name" value="Spore_coat_GerQ"/>
</dbReference>
<protein>
    <submittedName>
        <fullName evidence="2">Spore coat protein GerQ</fullName>
    </submittedName>
</protein>
<sequence>MPHDQKQPGTWYNQGNQQQGLYQPPQYGNHSMGQGGWGSPPPPQPNQQQGGVSMQYGQPSGSMNQNPANFQAGGMPPSGGSPMTMTYSPQGSMPGAVAPREQSYIENILRLNRGKPATVYMTFENNTEWNAEVFRGIIREAGRDHIVLEDPRSGRWYLLLMIYLDYVVFNEPLNYEYPYA</sequence>
<keyword evidence="3" id="KW-1185">Reference proteome</keyword>
<organism evidence="2 3">
    <name type="scientific">Allobacillus halotolerans</name>
    <dbReference type="NCBI Taxonomy" id="570278"/>
    <lineage>
        <taxon>Bacteria</taxon>
        <taxon>Bacillati</taxon>
        <taxon>Bacillota</taxon>
        <taxon>Bacilli</taxon>
        <taxon>Bacillales</taxon>
        <taxon>Bacillaceae</taxon>
        <taxon>Allobacillus</taxon>
    </lineage>
</organism>
<keyword evidence="2" id="KW-0167">Capsid protein</keyword>
<keyword evidence="2" id="KW-0946">Virion</keyword>
<feature type="region of interest" description="Disordered" evidence="1">
    <location>
        <begin position="1"/>
        <end position="97"/>
    </location>
</feature>